<organism evidence="3 4">
    <name type="scientific">Coffea arabica</name>
    <name type="common">Arabian coffee</name>
    <dbReference type="NCBI Taxonomy" id="13443"/>
    <lineage>
        <taxon>Eukaryota</taxon>
        <taxon>Viridiplantae</taxon>
        <taxon>Streptophyta</taxon>
        <taxon>Embryophyta</taxon>
        <taxon>Tracheophyta</taxon>
        <taxon>Spermatophyta</taxon>
        <taxon>Magnoliopsida</taxon>
        <taxon>eudicotyledons</taxon>
        <taxon>Gunneridae</taxon>
        <taxon>Pentapetalae</taxon>
        <taxon>asterids</taxon>
        <taxon>lamiids</taxon>
        <taxon>Gentianales</taxon>
        <taxon>Rubiaceae</taxon>
        <taxon>Ixoroideae</taxon>
        <taxon>Gardenieae complex</taxon>
        <taxon>Bertiereae - Coffeeae clade</taxon>
        <taxon>Coffeeae</taxon>
        <taxon>Coffea</taxon>
    </lineage>
</organism>
<feature type="domain" description="PCI" evidence="2">
    <location>
        <begin position="568"/>
        <end position="762"/>
    </location>
</feature>
<dbReference type="RefSeq" id="XP_027116139.2">
    <property type="nucleotide sequence ID" value="XM_027260338.2"/>
</dbReference>
<reference evidence="3" key="1">
    <citation type="journal article" date="2025" name="Foods">
        <title>Unveiling the Microbial Signatures of Arabica Coffee Cherries: Insights into Ripeness Specific Diversity, Functional Traits, and Implications for Quality and Safety.</title>
        <authorList>
            <consortium name="RefSeq"/>
            <person name="Tenea G.N."/>
            <person name="Cifuentes V."/>
            <person name="Reyes P."/>
            <person name="Cevallos-Vallejos M."/>
        </authorList>
    </citation>
    <scope>NUCLEOTIDE SEQUENCE [LARGE SCALE GENOMIC DNA]</scope>
</reference>
<dbReference type="GeneID" id="113734034"/>
<feature type="region of interest" description="Disordered" evidence="1">
    <location>
        <begin position="227"/>
        <end position="325"/>
    </location>
</feature>
<dbReference type="InterPro" id="IPR005062">
    <property type="entry name" value="SAC3/GANP/THP3_conserved"/>
</dbReference>
<reference evidence="4" key="2">
    <citation type="submission" date="2025-08" db="UniProtKB">
        <authorList>
            <consortium name="RefSeq"/>
        </authorList>
    </citation>
    <scope>IDENTIFICATION</scope>
    <source>
        <tissue evidence="4">Leaves</tissue>
    </source>
</reference>
<feature type="compositionally biased region" description="Polar residues" evidence="1">
    <location>
        <begin position="243"/>
        <end position="259"/>
    </location>
</feature>
<sequence>MSFGGGFGKDSGPAAPRNQTPFGNFPRPPSPAQPFTRSPGEPETFKKINSRPSAFESRRLVTSPSRPSAEFSRPSQSAHTWSNGQKFSYKDYDAPVDESIPTVVPFVPSSTFTPSVPAKGSQFQDTRTTVSPTLVAFDEEILRRSIDVRGSRAGFLPKSQSDLFPQQMQSPHLPLLGNPYAEGAGPPFSEVQLRSALSSNMWGDQSKSSGDLTSLLTQPVISSVSANATYDSRRKSPNKHVDSQVSKRSRSPNFSTSNGGPLEDSSHLQNSRRPSTSPPKPRLSAQYVSSGSQSRQESSTSGHLNKPEVVANKPMTLPAAKKTKLPSSSTLDQIFRETFNSPEDEINRELQAKAKRLMRFKDELTQPTENDLVSKNQSFSAKRQHPVMMEKRKLNGEDAVNMIQDSYNGHLPSDYEGLDSSGIITGLCLDMCPESERAERERKGDLDQYERLDGDRNQTSILLAVKKYNRTAEREAGMIRPMPILQRTMNYLLNLLNQPYDDMFLGLYNFLWDRMRAIRMDLRMQHIFSLGAIKMLEQMIRLHVIAMHELCEYNKGEGFSEGFDAHLNIEQMNKTSVELFQLYDDHRKKGTNVATEKEFRGYYALLKLDKHPGYKVEPAELSLDLAKMTPDMRQTQDVIFARDVARACRTGNFIAFFKLARKASYLQACLMHAHFAKLRTQALAALHSGLQNNQGIPIDHVSAWLGMEEEDIEDLLEYYGFSIKEFEVPYMVKDGPFLNADSDYPVKCSQLVNKKKSSSIVEDVSYSCLAKSSSPKEARVLELNKVVEHKPIPIQSQSIEIDNTNQAIDEEMLDYASSPKDDIKVTPTPRTSVKRKPYEDQLSPANPSLWDSSVFHSPRSQQDRIGSIQKSKFDTHFRNPLSSDIQVESRASTLHLMPKTVEKANFMLAPSDFVVQNSVAKQPIIEQFGEEQVGVNKEEMTEEVSTVNYDDEVSEAKLKLILRIWKRLSLKKRKLRVQKQLAANAALMSLSLGPPIWHPEIQSRSPGDFNIDQLMSKRLEIREKSWSRLNVSEVVAAELSGKNPDSKCLCWKILLLAEHSSYGENWRKEFSDLAAVPWLVSKLLPPTYDDDYTADLPFSSPNTSIWKKWFPSESGNEEICCLTIIKNAKLENQNEELAGASAIVFLVSELIPWELQRQWLHNVLMALPSGTSLPLLILSGSCRDTLDTSSIIKELRLHDMDQSRISNFSVAYLKSQQMGQVDGFFSDELLREGLQWLASESPSQPVLRCMKTRELVLSHLTSSLEVLDGVDGREVGPNDCISAFNDALDQTLRKVAAAVHANPASWPCPEISLLEESGVEYKAILQYLPSLGWSSAARVELLMRALSDSKLPPFEDHIFWWCTSSSNGNNIENQRSQLENCLIKYLSETSHMMGLPLASKEAGIMLQKFAQLKLDSSAYFIIPNWAMIFQRVFHWRLMDLSNDAISSAYILVQDDISPLTSGLHDRAEGSTSVPYLVRPSLDEMVAIGCDSSTKEMRGFDHGASRPCSAACYSDGHEVPKMTINDNNMEDDRGNFEQIDTSIAKRYHKANDLKNGSGSALAAKATDDADKLSELLDKCNILQSMIQEKLSIYF</sequence>
<dbReference type="PANTHER" id="PTHR12436:SF17">
    <property type="entry name" value="SAC3 FAMILY PROTEIN B"/>
    <property type="match status" value="1"/>
</dbReference>
<feature type="region of interest" description="Disordered" evidence="1">
    <location>
        <begin position="1"/>
        <end position="88"/>
    </location>
</feature>
<feature type="compositionally biased region" description="Polar residues" evidence="1">
    <location>
        <begin position="73"/>
        <end position="86"/>
    </location>
</feature>
<evidence type="ECO:0000259" key="2">
    <source>
        <dbReference type="PROSITE" id="PS50250"/>
    </source>
</evidence>
<protein>
    <submittedName>
        <fullName evidence="4">SAC3 family protein B-like isoform X1</fullName>
    </submittedName>
</protein>
<name>A0A6P6WKZ6_COFAR</name>
<evidence type="ECO:0000313" key="4">
    <source>
        <dbReference type="RefSeq" id="XP_027116139.2"/>
    </source>
</evidence>
<dbReference type="OrthoDB" id="21502at2759"/>
<feature type="compositionally biased region" description="Polar residues" evidence="1">
    <location>
        <begin position="158"/>
        <end position="170"/>
    </location>
</feature>
<dbReference type="Proteomes" id="UP001652660">
    <property type="component" value="Chromosome 3e"/>
</dbReference>
<keyword evidence="3" id="KW-1185">Reference proteome</keyword>
<feature type="region of interest" description="Disordered" evidence="1">
    <location>
        <begin position="819"/>
        <end position="855"/>
    </location>
</feature>
<feature type="region of interest" description="Disordered" evidence="1">
    <location>
        <begin position="157"/>
        <end position="181"/>
    </location>
</feature>
<feature type="compositionally biased region" description="Basic and acidic residues" evidence="1">
    <location>
        <begin position="231"/>
        <end position="242"/>
    </location>
</feature>
<evidence type="ECO:0000313" key="3">
    <source>
        <dbReference type="Proteomes" id="UP001652660"/>
    </source>
</evidence>
<dbReference type="Pfam" id="PF03399">
    <property type="entry name" value="SAC3_GANP"/>
    <property type="match status" value="1"/>
</dbReference>
<accession>A0A6P6WKZ6</accession>
<dbReference type="Gene3D" id="1.25.40.990">
    <property type="match status" value="1"/>
</dbReference>
<feature type="compositionally biased region" description="Polar residues" evidence="1">
    <location>
        <begin position="843"/>
        <end position="855"/>
    </location>
</feature>
<proteinExistence type="predicted"/>
<dbReference type="InterPro" id="IPR000717">
    <property type="entry name" value="PCI_dom"/>
</dbReference>
<feature type="compositionally biased region" description="Low complexity" evidence="1">
    <location>
        <begin position="289"/>
        <end position="302"/>
    </location>
</feature>
<dbReference type="InterPro" id="IPR045107">
    <property type="entry name" value="SAC3/GANP/THP3"/>
</dbReference>
<dbReference type="PROSITE" id="PS50250">
    <property type="entry name" value="PCI"/>
    <property type="match status" value="1"/>
</dbReference>
<dbReference type="PANTHER" id="PTHR12436">
    <property type="entry name" value="80 KDA MCM3-ASSOCIATED PROTEIN"/>
    <property type="match status" value="1"/>
</dbReference>
<evidence type="ECO:0000256" key="1">
    <source>
        <dbReference type="SAM" id="MobiDB-lite"/>
    </source>
</evidence>
<gene>
    <name evidence="4" type="primary">LOC113734034</name>
</gene>